<gene>
    <name evidence="1" type="ORF">SAMN04515668_3630</name>
</gene>
<organism evidence="1 2">
    <name type="scientific">Hymenobacter arizonensis</name>
    <name type="common">Siccationidurans arizonensis</name>
    <dbReference type="NCBI Taxonomy" id="1227077"/>
    <lineage>
        <taxon>Bacteria</taxon>
        <taxon>Pseudomonadati</taxon>
        <taxon>Bacteroidota</taxon>
        <taxon>Cytophagia</taxon>
        <taxon>Cytophagales</taxon>
        <taxon>Hymenobacteraceae</taxon>
        <taxon>Hymenobacter</taxon>
    </lineage>
</organism>
<dbReference type="STRING" id="1227077.SAMN04515668_3630"/>
<dbReference type="AlphaFoldDB" id="A0A1I6AFN0"/>
<dbReference type="Proteomes" id="UP000199029">
    <property type="component" value="Unassembled WGS sequence"/>
</dbReference>
<name>A0A1I6AFN0_HYMAR</name>
<accession>A0A1I6AFN0</accession>
<reference evidence="2" key="1">
    <citation type="submission" date="2016-10" db="EMBL/GenBank/DDBJ databases">
        <authorList>
            <person name="Varghese N."/>
            <person name="Submissions S."/>
        </authorList>
    </citation>
    <scope>NUCLEOTIDE SEQUENCE [LARGE SCALE GENOMIC DNA]</scope>
    <source>
        <strain evidence="2">OR362-8,ATCC BAA-1266,JCM 13504</strain>
    </source>
</reference>
<evidence type="ECO:0000313" key="1">
    <source>
        <dbReference type="EMBL" id="SFQ67461.1"/>
    </source>
</evidence>
<proteinExistence type="predicted"/>
<evidence type="ECO:0000313" key="2">
    <source>
        <dbReference type="Proteomes" id="UP000199029"/>
    </source>
</evidence>
<keyword evidence="2" id="KW-1185">Reference proteome</keyword>
<protein>
    <submittedName>
        <fullName evidence="1">Uncharacterized protein</fullName>
    </submittedName>
</protein>
<sequence>MFIFMLGLLAVTVFLALNTVSNVKEMLAPVPVRVK</sequence>
<dbReference type="EMBL" id="FOXS01000005">
    <property type="protein sequence ID" value="SFQ67461.1"/>
    <property type="molecule type" value="Genomic_DNA"/>
</dbReference>